<feature type="region of interest" description="Disordered" evidence="1">
    <location>
        <begin position="388"/>
        <end position="438"/>
    </location>
</feature>
<sequence>MTMTKHDSGDNNWLINERVVVQWSCPDRGHSDYLGYSAPARWGSHLSLSLGVNVSKRESLVWFRVPVRFMSDSEKGSTKTTLHYAVDPTRLDADEQTEVPPTVGFSLKSGSVCRSDGDIARLNVELAKPGAVIMPKDCALKPFSDISREVLIALRSLSQATRFTVYFNRQAVSVSRLGKLCQMVNDKSLSSRPLDLRSMYHGNGGELEAWANVGLPLEPAVAPYKGAGESREPTAPPSEGLRGGQADDASGGTHHVSAVSSEANTAAPPDTTPPAYEEAVAEAPVQPCPAPTQPEAAVPDGERSIHAGQPLHESSGQRAEGTRIETAGRTVTIISSDDEVDDCEFNDEPTVPPTRKRKAPRKSSLAKKAASKARPTKHVKFDLLTREQWIPPGPLSNKTQPSLSDKNKGGPGNAQAVAATKAAAEASAPVARRRPPVEPLSDEKSRLLAALRKWFAWAWTVDGRAHEGVAAAELLPLGRHARDGNAGAFFAARAVCSARVLTTKAAAAAAPPSSEEVVADGEGRHDGASGGRGPHAAEAPLFNELVRFLAWAAAIDADAETRLTDGLLVLGRCAHAGDEEAFRDECAGCAAEVLFWCAEAEAEAT</sequence>
<feature type="region of interest" description="Disordered" evidence="1">
    <location>
        <begin position="223"/>
        <end position="327"/>
    </location>
</feature>
<keyword evidence="3" id="KW-1185">Reference proteome</keyword>
<evidence type="ECO:0000256" key="1">
    <source>
        <dbReference type="SAM" id="MobiDB-lite"/>
    </source>
</evidence>
<dbReference type="Proteomes" id="UP000799438">
    <property type="component" value="Unassembled WGS sequence"/>
</dbReference>
<feature type="compositionally biased region" description="Low complexity" evidence="1">
    <location>
        <begin position="262"/>
        <end position="285"/>
    </location>
</feature>
<evidence type="ECO:0000313" key="2">
    <source>
        <dbReference type="EMBL" id="KAF2140442.1"/>
    </source>
</evidence>
<proteinExistence type="predicted"/>
<feature type="region of interest" description="Disordered" evidence="1">
    <location>
        <begin position="511"/>
        <end position="534"/>
    </location>
</feature>
<evidence type="ECO:0000313" key="3">
    <source>
        <dbReference type="Proteomes" id="UP000799438"/>
    </source>
</evidence>
<dbReference type="GeneID" id="54300758"/>
<gene>
    <name evidence="2" type="ORF">K452DRAFT_309597</name>
</gene>
<protein>
    <submittedName>
        <fullName evidence="2">Uncharacterized protein</fullName>
    </submittedName>
</protein>
<dbReference type="RefSeq" id="XP_033396155.1">
    <property type="nucleotide sequence ID" value="XM_033543261.1"/>
</dbReference>
<dbReference type="EMBL" id="ML995489">
    <property type="protein sequence ID" value="KAF2140442.1"/>
    <property type="molecule type" value="Genomic_DNA"/>
</dbReference>
<feature type="compositionally biased region" description="Basic residues" evidence="1">
    <location>
        <begin position="354"/>
        <end position="376"/>
    </location>
</feature>
<dbReference type="AlphaFoldDB" id="A0A6A6B897"/>
<feature type="compositionally biased region" description="Low complexity" evidence="1">
    <location>
        <begin position="414"/>
        <end position="430"/>
    </location>
</feature>
<feature type="region of interest" description="Disordered" evidence="1">
    <location>
        <begin position="340"/>
        <end position="376"/>
    </location>
</feature>
<dbReference type="OrthoDB" id="3928699at2759"/>
<organism evidence="2 3">
    <name type="scientific">Aplosporella prunicola CBS 121167</name>
    <dbReference type="NCBI Taxonomy" id="1176127"/>
    <lineage>
        <taxon>Eukaryota</taxon>
        <taxon>Fungi</taxon>
        <taxon>Dikarya</taxon>
        <taxon>Ascomycota</taxon>
        <taxon>Pezizomycotina</taxon>
        <taxon>Dothideomycetes</taxon>
        <taxon>Dothideomycetes incertae sedis</taxon>
        <taxon>Botryosphaeriales</taxon>
        <taxon>Aplosporellaceae</taxon>
        <taxon>Aplosporella</taxon>
    </lineage>
</organism>
<accession>A0A6A6B897</accession>
<name>A0A6A6B897_9PEZI</name>
<reference evidence="2" key="1">
    <citation type="journal article" date="2020" name="Stud. Mycol.">
        <title>101 Dothideomycetes genomes: a test case for predicting lifestyles and emergence of pathogens.</title>
        <authorList>
            <person name="Haridas S."/>
            <person name="Albert R."/>
            <person name="Binder M."/>
            <person name="Bloem J."/>
            <person name="Labutti K."/>
            <person name="Salamov A."/>
            <person name="Andreopoulos B."/>
            <person name="Baker S."/>
            <person name="Barry K."/>
            <person name="Bills G."/>
            <person name="Bluhm B."/>
            <person name="Cannon C."/>
            <person name="Castanera R."/>
            <person name="Culley D."/>
            <person name="Daum C."/>
            <person name="Ezra D."/>
            <person name="Gonzalez J."/>
            <person name="Henrissat B."/>
            <person name="Kuo A."/>
            <person name="Liang C."/>
            <person name="Lipzen A."/>
            <person name="Lutzoni F."/>
            <person name="Magnuson J."/>
            <person name="Mondo S."/>
            <person name="Nolan M."/>
            <person name="Ohm R."/>
            <person name="Pangilinan J."/>
            <person name="Park H.-J."/>
            <person name="Ramirez L."/>
            <person name="Alfaro M."/>
            <person name="Sun H."/>
            <person name="Tritt A."/>
            <person name="Yoshinaga Y."/>
            <person name="Zwiers L.-H."/>
            <person name="Turgeon B."/>
            <person name="Goodwin S."/>
            <person name="Spatafora J."/>
            <person name="Crous P."/>
            <person name="Grigoriev I."/>
        </authorList>
    </citation>
    <scope>NUCLEOTIDE SEQUENCE</scope>
    <source>
        <strain evidence="2">CBS 121167</strain>
    </source>
</reference>